<name>A0A562DLK9_9GAMM</name>
<keyword evidence="9" id="KW-1185">Reference proteome</keyword>
<dbReference type="Proteomes" id="UP000321583">
    <property type="component" value="Unassembled WGS sequence"/>
</dbReference>
<gene>
    <name evidence="8" type="ORF">L613_002500000010</name>
</gene>
<dbReference type="PRINTS" id="PR00369">
    <property type="entry name" value="FLAVODOXIN"/>
</dbReference>
<reference evidence="8 9" key="1">
    <citation type="submission" date="2019-07" db="EMBL/GenBank/DDBJ databases">
        <title>Genome sequencing of lignin-degrading bacterial isolates.</title>
        <authorList>
            <person name="Gladden J."/>
        </authorList>
    </citation>
    <scope>NUCLEOTIDE SEQUENCE [LARGE SCALE GENOMIC DNA]</scope>
    <source>
        <strain evidence="8 9">J19</strain>
    </source>
</reference>
<evidence type="ECO:0000259" key="7">
    <source>
        <dbReference type="PROSITE" id="PS51384"/>
    </source>
</evidence>
<accession>A0A562DLK9</accession>
<dbReference type="InterPro" id="IPR008254">
    <property type="entry name" value="Flavodoxin/NO_synth"/>
</dbReference>
<dbReference type="Gene3D" id="3.40.50.80">
    <property type="entry name" value="Nucleotide-binding domain of ferredoxin-NADP reductase (FNR) module"/>
    <property type="match status" value="1"/>
</dbReference>
<feature type="domain" description="FAD-binding FR-type" evidence="7">
    <location>
        <begin position="184"/>
        <end position="352"/>
    </location>
</feature>
<dbReference type="Pfam" id="PF00258">
    <property type="entry name" value="Flavodoxin_1"/>
    <property type="match status" value="1"/>
</dbReference>
<dbReference type="GO" id="GO:0010181">
    <property type="term" value="F:FMN binding"/>
    <property type="evidence" value="ECO:0007669"/>
    <property type="project" value="InterPro"/>
</dbReference>
<feature type="domain" description="Flavodoxin-like" evidence="6">
    <location>
        <begin position="35"/>
        <end position="170"/>
    </location>
</feature>
<evidence type="ECO:0000256" key="1">
    <source>
        <dbReference type="ARBA" id="ARBA00022630"/>
    </source>
</evidence>
<dbReference type="PANTHER" id="PTHR19384">
    <property type="entry name" value="NITRIC OXIDE SYNTHASE-RELATED"/>
    <property type="match status" value="1"/>
</dbReference>
<dbReference type="InterPro" id="IPR001709">
    <property type="entry name" value="Flavoprot_Pyr_Nucl_cyt_Rdtase"/>
</dbReference>
<evidence type="ECO:0000313" key="8">
    <source>
        <dbReference type="EMBL" id="TWH10446.1"/>
    </source>
</evidence>
<protein>
    <recommendedName>
        <fullName evidence="4">NADPH--hemoprotein reductase</fullName>
        <ecNumber evidence="4">1.6.2.4</ecNumber>
    </recommendedName>
</protein>
<dbReference type="CDD" id="cd06200">
    <property type="entry name" value="SiR_like1"/>
    <property type="match status" value="1"/>
</dbReference>
<dbReference type="SUPFAM" id="SSF52343">
    <property type="entry name" value="Ferredoxin reductase-like, C-terminal NADP-linked domain"/>
    <property type="match status" value="1"/>
</dbReference>
<dbReference type="InterPro" id="IPR001433">
    <property type="entry name" value="OxRdtase_FAD/NAD-bd"/>
</dbReference>
<keyword evidence="3" id="KW-0813">Transport</keyword>
<proteinExistence type="predicted"/>
<feature type="chain" id="PRO_5021958084" description="NADPH--hemoprotein reductase" evidence="5">
    <location>
        <begin position="23"/>
        <end position="490"/>
    </location>
</feature>
<evidence type="ECO:0000256" key="3">
    <source>
        <dbReference type="ARBA" id="ARBA00022982"/>
    </source>
</evidence>
<dbReference type="PRINTS" id="PR00371">
    <property type="entry name" value="FPNCR"/>
</dbReference>
<organism evidence="8 9">
    <name type="scientific">Pseudoxanthomonas taiwanensis J19</name>
    <dbReference type="NCBI Taxonomy" id="935569"/>
    <lineage>
        <taxon>Bacteria</taxon>
        <taxon>Pseudomonadati</taxon>
        <taxon>Pseudomonadota</taxon>
        <taxon>Gammaproteobacteria</taxon>
        <taxon>Lysobacterales</taxon>
        <taxon>Lysobacteraceae</taxon>
        <taxon>Pseudoxanthomonas</taxon>
    </lineage>
</organism>
<dbReference type="Gene3D" id="2.40.30.10">
    <property type="entry name" value="Translation factors"/>
    <property type="match status" value="1"/>
</dbReference>
<evidence type="ECO:0000256" key="2">
    <source>
        <dbReference type="ARBA" id="ARBA00022643"/>
    </source>
</evidence>
<dbReference type="InterPro" id="IPR017938">
    <property type="entry name" value="Riboflavin_synthase-like_b-brl"/>
</dbReference>
<dbReference type="AlphaFoldDB" id="A0A562DLK9"/>
<keyword evidence="1" id="KW-0285">Flavoprotein</keyword>
<keyword evidence="5" id="KW-0732">Signal</keyword>
<comment type="caution">
    <text evidence="8">The sequence shown here is derived from an EMBL/GenBank/DDBJ whole genome shotgun (WGS) entry which is preliminary data.</text>
</comment>
<dbReference type="GO" id="GO:0005829">
    <property type="term" value="C:cytosol"/>
    <property type="evidence" value="ECO:0007669"/>
    <property type="project" value="TreeGrafter"/>
</dbReference>
<dbReference type="GO" id="GO:0050660">
    <property type="term" value="F:flavin adenine dinucleotide binding"/>
    <property type="evidence" value="ECO:0007669"/>
    <property type="project" value="TreeGrafter"/>
</dbReference>
<dbReference type="EMBL" id="VLJS01000053">
    <property type="protein sequence ID" value="TWH10446.1"/>
    <property type="molecule type" value="Genomic_DNA"/>
</dbReference>
<feature type="signal peptide" evidence="5">
    <location>
        <begin position="1"/>
        <end position="22"/>
    </location>
</feature>
<dbReference type="SUPFAM" id="SSF63380">
    <property type="entry name" value="Riboflavin synthase domain-like"/>
    <property type="match status" value="1"/>
</dbReference>
<dbReference type="PROSITE" id="PS51384">
    <property type="entry name" value="FAD_FR"/>
    <property type="match status" value="1"/>
</dbReference>
<keyword evidence="2" id="KW-0288">FMN</keyword>
<keyword evidence="3" id="KW-0249">Electron transport</keyword>
<sequence length="490" mass="52131">MVAIAAAWLLATALCLRNGRSAAPASAASTGGDAVLVAWASQTGFASALAERSAAMLRAGGREVVVLPLDQVDATRLAATRRALFVASTTGEGDPPDHALGFLRRMDDRDLAHLEYALLALGDRNYAAFCGFGRQLDAWLRDRGARPLFDRVEVDNADEAALRRWQYEVARIGGDAAAADWSAPAYHPWRLAARQLLNPGSQGGPVHALSLQPASGALPAWQPGDIAEIGPGHPPQQVAAWLAATGLDGTAQVDAGDGPQPLAGLLARSVLPDPDGVRGLAPQALAARLQRLPHREYSIASIPAEGRLQLLVREMYRQDGTPGLGSGWLCRHVPVGGTVDLRLRSNPGFHPPAADRPLVLVGNGTGIAGLRAHLAARIAAGARRNWLLFGERNAACDLFFGDELRRWQEAGWLERMDLAFSREGDRAYVQDRLRAAAAELAAWVDAGATILVCGSAGTMAPAVDTALATILGAERRDALREQGRYRRDVY</sequence>
<dbReference type="PANTHER" id="PTHR19384:SF17">
    <property type="entry name" value="NADPH--CYTOCHROME P450 REDUCTASE"/>
    <property type="match status" value="1"/>
</dbReference>
<evidence type="ECO:0000259" key="6">
    <source>
        <dbReference type="PROSITE" id="PS50902"/>
    </source>
</evidence>
<dbReference type="SUPFAM" id="SSF52218">
    <property type="entry name" value="Flavoproteins"/>
    <property type="match status" value="1"/>
</dbReference>
<dbReference type="GO" id="GO:0003958">
    <property type="term" value="F:NADPH-hemoprotein reductase activity"/>
    <property type="evidence" value="ECO:0007669"/>
    <property type="project" value="UniProtKB-EC"/>
</dbReference>
<dbReference type="Pfam" id="PF00175">
    <property type="entry name" value="NAD_binding_1"/>
    <property type="match status" value="1"/>
</dbReference>
<dbReference type="InterPro" id="IPR039261">
    <property type="entry name" value="FNR_nucleotide-bd"/>
</dbReference>
<dbReference type="InterPro" id="IPR001094">
    <property type="entry name" value="Flavdoxin-like"/>
</dbReference>
<evidence type="ECO:0000256" key="4">
    <source>
        <dbReference type="ARBA" id="ARBA00023797"/>
    </source>
</evidence>
<evidence type="ECO:0000256" key="5">
    <source>
        <dbReference type="SAM" id="SignalP"/>
    </source>
</evidence>
<dbReference type="Gene3D" id="3.40.50.360">
    <property type="match status" value="1"/>
</dbReference>
<dbReference type="EC" id="1.6.2.4" evidence="4"/>
<dbReference type="InterPro" id="IPR029039">
    <property type="entry name" value="Flavoprotein-like_sf"/>
</dbReference>
<dbReference type="PROSITE" id="PS50902">
    <property type="entry name" value="FLAVODOXIN_LIKE"/>
    <property type="match status" value="1"/>
</dbReference>
<evidence type="ECO:0000313" key="9">
    <source>
        <dbReference type="Proteomes" id="UP000321583"/>
    </source>
</evidence>
<dbReference type="InterPro" id="IPR017927">
    <property type="entry name" value="FAD-bd_FR_type"/>
</dbReference>